<dbReference type="InterPro" id="IPR001915">
    <property type="entry name" value="Peptidase_M48"/>
</dbReference>
<evidence type="ECO:0000256" key="4">
    <source>
        <dbReference type="ARBA" id="ARBA00022723"/>
    </source>
</evidence>
<feature type="binding site" evidence="13">
    <location>
        <position position="394"/>
    </location>
    <ligand>
        <name>Zn(2+)</name>
        <dbReference type="ChEBI" id="CHEBI:29105"/>
        <note>catalytic</note>
    </ligand>
</feature>
<keyword evidence="8 14" id="KW-1133">Transmembrane helix</keyword>
<evidence type="ECO:0000256" key="3">
    <source>
        <dbReference type="ARBA" id="ARBA00022692"/>
    </source>
</evidence>
<keyword evidence="5 14" id="KW-0378">Hydrolase</keyword>
<keyword evidence="3 14" id="KW-0812">Transmembrane</keyword>
<reference evidence="17" key="1">
    <citation type="submission" date="2021-01" db="EMBL/GenBank/DDBJ databases">
        <authorList>
            <person name="Corre E."/>
            <person name="Pelletier E."/>
            <person name="Niang G."/>
            <person name="Scheremetjew M."/>
            <person name="Finn R."/>
            <person name="Kale V."/>
            <person name="Holt S."/>
            <person name="Cochrane G."/>
            <person name="Meng A."/>
            <person name="Brown T."/>
            <person name="Cohen L."/>
        </authorList>
    </citation>
    <scope>NUCLEOTIDE SEQUENCE</scope>
    <source>
        <strain evidence="17">SAG 11-49</strain>
    </source>
</reference>
<feature type="transmembrane region" description="Helical" evidence="14">
    <location>
        <begin position="214"/>
        <end position="234"/>
    </location>
</feature>
<comment type="cofactor">
    <cofactor evidence="13 14">
        <name>Zn(2+)</name>
        <dbReference type="ChEBI" id="CHEBI:29105"/>
    </cofactor>
    <text evidence="13 14">Binds 1 zinc ion per subunit.</text>
</comment>
<dbReference type="InterPro" id="IPR027057">
    <property type="entry name" value="CAXX_Prtase_1"/>
</dbReference>
<feature type="domain" description="Peptidase M48" evidence="15">
    <location>
        <begin position="245"/>
        <end position="450"/>
    </location>
</feature>
<keyword evidence="6 14" id="KW-0256">Endoplasmic reticulum</keyword>
<dbReference type="Gene3D" id="3.30.2010.10">
    <property type="entry name" value="Metalloproteases ('zincins'), catalytic domain"/>
    <property type="match status" value="1"/>
</dbReference>
<evidence type="ECO:0000256" key="14">
    <source>
        <dbReference type="RuleBase" id="RU366005"/>
    </source>
</evidence>
<feature type="binding site" evidence="13">
    <location>
        <position position="314"/>
    </location>
    <ligand>
        <name>Zn(2+)</name>
        <dbReference type="ChEBI" id="CHEBI:29105"/>
        <note>catalytic</note>
    </ligand>
</feature>
<evidence type="ECO:0000256" key="12">
    <source>
        <dbReference type="PIRSR" id="PIRSR627057-1"/>
    </source>
</evidence>
<dbReference type="GO" id="GO:0071586">
    <property type="term" value="P:CAAX-box protein processing"/>
    <property type="evidence" value="ECO:0007669"/>
    <property type="project" value="UniProtKB-UniRule"/>
</dbReference>
<keyword evidence="9 14" id="KW-0482">Metalloprotease</keyword>
<feature type="transmembrane region" description="Helical" evidence="14">
    <location>
        <begin position="186"/>
        <end position="208"/>
    </location>
</feature>
<evidence type="ECO:0000256" key="9">
    <source>
        <dbReference type="ARBA" id="ARBA00023049"/>
    </source>
</evidence>
<evidence type="ECO:0000259" key="15">
    <source>
        <dbReference type="Pfam" id="PF01435"/>
    </source>
</evidence>
<gene>
    <name evidence="17" type="ORF">CLEI1391_LOCUS12119</name>
</gene>
<dbReference type="FunFam" id="3.30.2010.10:FF:000002">
    <property type="entry name" value="CAAX prenyl protease"/>
    <property type="match status" value="1"/>
</dbReference>
<feature type="domain" description="CAAX prenyl protease 1 N-terminal" evidence="16">
    <location>
        <begin position="38"/>
        <end position="241"/>
    </location>
</feature>
<evidence type="ECO:0000256" key="13">
    <source>
        <dbReference type="PIRSR" id="PIRSR627057-2"/>
    </source>
</evidence>
<dbReference type="InterPro" id="IPR032456">
    <property type="entry name" value="Peptidase_M48_N"/>
</dbReference>
<evidence type="ECO:0000313" key="17">
    <source>
        <dbReference type="EMBL" id="CAD8685040.1"/>
    </source>
</evidence>
<feature type="transmembrane region" description="Helical" evidence="14">
    <location>
        <begin position="14"/>
        <end position="34"/>
    </location>
</feature>
<evidence type="ECO:0000256" key="2">
    <source>
        <dbReference type="ARBA" id="ARBA00022670"/>
    </source>
</evidence>
<accession>A0A7S0RQZ8</accession>
<evidence type="ECO:0000256" key="7">
    <source>
        <dbReference type="ARBA" id="ARBA00022833"/>
    </source>
</evidence>
<dbReference type="CDD" id="cd07343">
    <property type="entry name" value="M48A_Zmpste24p_like"/>
    <property type="match status" value="1"/>
</dbReference>
<keyword evidence="2 14" id="KW-0645">Protease</keyword>
<dbReference type="Pfam" id="PF01435">
    <property type="entry name" value="Peptidase_M48"/>
    <property type="match status" value="1"/>
</dbReference>
<comment type="catalytic activity">
    <reaction evidence="11 14">
        <text>Hydrolyzes the peptide bond -P2-(S-farnesyl or geranylgeranyl)C-P1'-P2'-P3'-COOH where P1' and P2' are amino acids with aliphatic side chains and P3' is any C-terminal residue.</text>
        <dbReference type="EC" id="3.4.24.84"/>
    </reaction>
</comment>
<dbReference type="GO" id="GO:0004222">
    <property type="term" value="F:metalloendopeptidase activity"/>
    <property type="evidence" value="ECO:0007669"/>
    <property type="project" value="UniProtKB-UniRule"/>
</dbReference>
<dbReference type="GO" id="GO:0005789">
    <property type="term" value="C:endoplasmic reticulum membrane"/>
    <property type="evidence" value="ECO:0007669"/>
    <property type="project" value="UniProtKB-SubCell"/>
</dbReference>
<comment type="function">
    <text evidence="14">Proteolytically removes the C-terminal three residues of farnesylated proteins.</text>
</comment>
<feature type="binding site" evidence="13">
    <location>
        <position position="318"/>
    </location>
    <ligand>
        <name>Zn(2+)</name>
        <dbReference type="ChEBI" id="CHEBI:29105"/>
        <note>catalytic</note>
    </ligand>
</feature>
<keyword evidence="10 14" id="KW-0472">Membrane</keyword>
<dbReference type="GO" id="GO:0046872">
    <property type="term" value="F:metal ion binding"/>
    <property type="evidence" value="ECO:0007669"/>
    <property type="project" value="UniProtKB-UniRule"/>
</dbReference>
<evidence type="ECO:0000256" key="8">
    <source>
        <dbReference type="ARBA" id="ARBA00022989"/>
    </source>
</evidence>
<evidence type="ECO:0000256" key="10">
    <source>
        <dbReference type="ARBA" id="ARBA00023136"/>
    </source>
</evidence>
<name>A0A7S0RQZ8_9CHLO</name>
<evidence type="ECO:0000256" key="1">
    <source>
        <dbReference type="ARBA" id="ARBA00004477"/>
    </source>
</evidence>
<evidence type="ECO:0000256" key="6">
    <source>
        <dbReference type="ARBA" id="ARBA00022824"/>
    </source>
</evidence>
<comment type="similarity">
    <text evidence="14">Belongs to the peptidase M48A family.</text>
</comment>
<dbReference type="EMBL" id="HBFB01021579">
    <property type="protein sequence ID" value="CAD8685040.1"/>
    <property type="molecule type" value="Transcribed_RNA"/>
</dbReference>
<dbReference type="EC" id="3.4.24.84" evidence="14"/>
<feature type="active site" description="Proton donor" evidence="12">
    <location>
        <position position="398"/>
    </location>
</feature>
<keyword evidence="4 13" id="KW-0479">Metal-binding</keyword>
<sequence>MITHDAFNAWLETLAYKDLFVGFTVAVFLFHKLLDLRQLRVLRRPNAPPELAHAFKDPDLYRKTQAYSIDKWWFGLAHSLFSLVETLTLIMLNAYPGFWALAGDVVARMVAQAGSLAGWLGLVGSDAASVALRTELAQSVVFMLLFSALSLATGLPWSVYSTFVLEARHGFNKTSAATFVTDTVKSVILGLVLLPPLVAGMTYILLVAGPYMPLYLFLFVLAVSLFFMTIYPTLIQPLFNKFEPLPEGPLRDAIEGLASTLHFPLTKLYTMDGSRRSAHSNAYMYGFFKNKRIVLFDTLVAQCSKEEVVAVLAHELGHWKLRHTPVNFVAGMGLTAAQFCLLALVRSCAALYESFGFAPGVRPALVALVLFQLMVAPLDEVINFGLHVLSRTFEFQADGFAVKLGHGGKLKDALLRLEEENKGAMHVDPWYSAYHYSHPPLVERLNAIDKAVSAGAKKAL</sequence>
<feature type="active site" evidence="12">
    <location>
        <position position="315"/>
    </location>
</feature>
<evidence type="ECO:0000259" key="16">
    <source>
        <dbReference type="Pfam" id="PF16491"/>
    </source>
</evidence>
<feature type="transmembrane region" description="Helical" evidence="14">
    <location>
        <begin position="72"/>
        <end position="95"/>
    </location>
</feature>
<evidence type="ECO:0000256" key="11">
    <source>
        <dbReference type="ARBA" id="ARBA00044456"/>
    </source>
</evidence>
<keyword evidence="7 13" id="KW-0862">Zinc</keyword>
<dbReference type="AlphaFoldDB" id="A0A7S0RQZ8"/>
<dbReference type="PANTHER" id="PTHR10120">
    <property type="entry name" value="CAAX PRENYL PROTEASE 1"/>
    <property type="match status" value="1"/>
</dbReference>
<dbReference type="Pfam" id="PF16491">
    <property type="entry name" value="Peptidase_M48_N"/>
    <property type="match status" value="1"/>
</dbReference>
<proteinExistence type="inferred from homology"/>
<organism evidence="17">
    <name type="scientific">Chlamydomonas leiostraca</name>
    <dbReference type="NCBI Taxonomy" id="1034604"/>
    <lineage>
        <taxon>Eukaryota</taxon>
        <taxon>Viridiplantae</taxon>
        <taxon>Chlorophyta</taxon>
        <taxon>core chlorophytes</taxon>
        <taxon>Chlorophyceae</taxon>
        <taxon>CS clade</taxon>
        <taxon>Chlamydomonadales</taxon>
        <taxon>Chlamydomonadaceae</taxon>
        <taxon>Chlamydomonas</taxon>
    </lineage>
</organism>
<comment type="subcellular location">
    <subcellularLocation>
        <location evidence="1 14">Endoplasmic reticulum membrane</location>
        <topology evidence="1 14">Multi-pass membrane protein</topology>
    </subcellularLocation>
</comment>
<evidence type="ECO:0000256" key="5">
    <source>
        <dbReference type="ARBA" id="ARBA00022801"/>
    </source>
</evidence>
<feature type="transmembrane region" description="Helical" evidence="14">
    <location>
        <begin position="140"/>
        <end position="165"/>
    </location>
</feature>
<protein>
    <recommendedName>
        <fullName evidence="14">CAAX prenyl protease</fullName>
        <ecNumber evidence="14">3.4.24.84</ecNumber>
    </recommendedName>
</protein>